<dbReference type="GO" id="GO:0043565">
    <property type="term" value="F:sequence-specific DNA binding"/>
    <property type="evidence" value="ECO:0007669"/>
    <property type="project" value="TreeGrafter"/>
</dbReference>
<evidence type="ECO:0000259" key="5">
    <source>
        <dbReference type="PROSITE" id="PS50931"/>
    </source>
</evidence>
<reference evidence="6 7" key="1">
    <citation type="submission" date="2017-05" db="EMBL/GenBank/DDBJ databases">
        <title>Complete and WGS of Bordetella genogroups.</title>
        <authorList>
            <person name="Spilker T."/>
            <person name="LiPuma J."/>
        </authorList>
    </citation>
    <scope>NUCLEOTIDE SEQUENCE [LARGE SCALE GENOMIC DNA]</scope>
    <source>
        <strain evidence="6 7">AU10456</strain>
    </source>
</reference>
<accession>A0A261TRV9</accession>
<dbReference type="PANTHER" id="PTHR30537">
    <property type="entry name" value="HTH-TYPE TRANSCRIPTIONAL REGULATOR"/>
    <property type="match status" value="1"/>
</dbReference>
<evidence type="ECO:0000256" key="2">
    <source>
        <dbReference type="ARBA" id="ARBA00023015"/>
    </source>
</evidence>
<dbReference type="GO" id="GO:0003700">
    <property type="term" value="F:DNA-binding transcription factor activity"/>
    <property type="evidence" value="ECO:0007669"/>
    <property type="project" value="InterPro"/>
</dbReference>
<comment type="caution">
    <text evidence="6">The sequence shown here is derived from an EMBL/GenBank/DDBJ whole genome shotgun (WGS) entry which is preliminary data.</text>
</comment>
<dbReference type="Proteomes" id="UP000216913">
    <property type="component" value="Unassembled WGS sequence"/>
</dbReference>
<evidence type="ECO:0000256" key="3">
    <source>
        <dbReference type="ARBA" id="ARBA00023125"/>
    </source>
</evidence>
<comment type="similarity">
    <text evidence="1">Belongs to the LysR transcriptional regulatory family.</text>
</comment>
<dbReference type="PRINTS" id="PR00039">
    <property type="entry name" value="HTHLYSR"/>
</dbReference>
<dbReference type="Gene3D" id="1.10.10.10">
    <property type="entry name" value="Winged helix-like DNA-binding domain superfamily/Winged helix DNA-binding domain"/>
    <property type="match status" value="1"/>
</dbReference>
<keyword evidence="2" id="KW-0805">Transcription regulation</keyword>
<evidence type="ECO:0000313" key="6">
    <source>
        <dbReference type="EMBL" id="OZI52011.1"/>
    </source>
</evidence>
<dbReference type="Gene3D" id="3.40.190.290">
    <property type="match status" value="1"/>
</dbReference>
<dbReference type="FunFam" id="1.10.10.10:FF:000001">
    <property type="entry name" value="LysR family transcriptional regulator"/>
    <property type="match status" value="1"/>
</dbReference>
<dbReference type="InterPro" id="IPR005119">
    <property type="entry name" value="LysR_subst-bd"/>
</dbReference>
<dbReference type="SUPFAM" id="SSF46785">
    <property type="entry name" value="Winged helix' DNA-binding domain"/>
    <property type="match status" value="1"/>
</dbReference>
<dbReference type="InterPro" id="IPR036388">
    <property type="entry name" value="WH-like_DNA-bd_sf"/>
</dbReference>
<dbReference type="OrthoDB" id="5525645at2"/>
<dbReference type="PROSITE" id="PS50931">
    <property type="entry name" value="HTH_LYSR"/>
    <property type="match status" value="1"/>
</dbReference>
<dbReference type="Pfam" id="PF03466">
    <property type="entry name" value="LysR_substrate"/>
    <property type="match status" value="1"/>
</dbReference>
<dbReference type="FunFam" id="3.40.190.290:FF:000012">
    <property type="entry name" value="Transcriptional regulator, LysR family"/>
    <property type="match status" value="1"/>
</dbReference>
<dbReference type="InterPro" id="IPR000847">
    <property type="entry name" value="LysR_HTH_N"/>
</dbReference>
<name>A0A261TRV9_9BORD</name>
<dbReference type="InterPro" id="IPR036390">
    <property type="entry name" value="WH_DNA-bd_sf"/>
</dbReference>
<evidence type="ECO:0000313" key="7">
    <source>
        <dbReference type="Proteomes" id="UP000216913"/>
    </source>
</evidence>
<keyword evidence="7" id="KW-1185">Reference proteome</keyword>
<proteinExistence type="inferred from homology"/>
<dbReference type="PANTHER" id="PTHR30537:SF1">
    <property type="entry name" value="HTH-TYPE TRANSCRIPTIONAL REGULATOR PGRR"/>
    <property type="match status" value="1"/>
</dbReference>
<dbReference type="SUPFAM" id="SSF53850">
    <property type="entry name" value="Periplasmic binding protein-like II"/>
    <property type="match status" value="1"/>
</dbReference>
<dbReference type="InterPro" id="IPR058163">
    <property type="entry name" value="LysR-type_TF_proteobact-type"/>
</dbReference>
<feature type="domain" description="HTH lysR-type" evidence="5">
    <location>
        <begin position="4"/>
        <end position="61"/>
    </location>
</feature>
<dbReference type="AlphaFoldDB" id="A0A261TRV9"/>
<dbReference type="CDD" id="cd08474">
    <property type="entry name" value="PBP2_CrgA_like_5"/>
    <property type="match status" value="1"/>
</dbReference>
<sequence>MSADPLRGIDAFLTVARERSFTRAAALLGVSQSALSHTIRALEARLELRLLARTTRSVSPTEAGERLIQKVAPRYAAIGHALADFEALRGKAGGTVRITTSDFAANMVLWPRLSALQPQHPDLKIELAIEPELTDIVAERFDAGVRFGDQVSRDMTAVRISPDVRMIIVAAPSYLHGRTSPKTPSDLTTHACINMRFSQGGGVYAWELKKGKRNLQVRVAGAWTFNCIGPVVQAALAGHGLAYMPEALALPHLQSGSLMPVLDDWWPTFPGLHLFFTQRRQLPPALSLVIEALRYPPAKPPRRQRSVR</sequence>
<protein>
    <submittedName>
        <fullName evidence="6">LysR family transcriptional regulator</fullName>
    </submittedName>
</protein>
<gene>
    <name evidence="6" type="ORF">CAL25_10925</name>
</gene>
<organism evidence="6 7">
    <name type="scientific">Bordetella genomosp. 5</name>
    <dbReference type="NCBI Taxonomy" id="1395608"/>
    <lineage>
        <taxon>Bacteria</taxon>
        <taxon>Pseudomonadati</taxon>
        <taxon>Pseudomonadota</taxon>
        <taxon>Betaproteobacteria</taxon>
        <taxon>Burkholderiales</taxon>
        <taxon>Alcaligenaceae</taxon>
        <taxon>Bordetella</taxon>
    </lineage>
</organism>
<dbReference type="RefSeq" id="WP_094799969.1">
    <property type="nucleotide sequence ID" value="NZ_NEVP01000006.1"/>
</dbReference>
<keyword evidence="4" id="KW-0804">Transcription</keyword>
<dbReference type="EMBL" id="NEVP01000006">
    <property type="protein sequence ID" value="OZI52011.1"/>
    <property type="molecule type" value="Genomic_DNA"/>
</dbReference>
<dbReference type="Pfam" id="PF00126">
    <property type="entry name" value="HTH_1"/>
    <property type="match status" value="1"/>
</dbReference>
<evidence type="ECO:0000256" key="1">
    <source>
        <dbReference type="ARBA" id="ARBA00009437"/>
    </source>
</evidence>
<evidence type="ECO:0000256" key="4">
    <source>
        <dbReference type="ARBA" id="ARBA00023163"/>
    </source>
</evidence>
<keyword evidence="3" id="KW-0238">DNA-binding</keyword>
<dbReference type="GO" id="GO:0006351">
    <property type="term" value="P:DNA-templated transcription"/>
    <property type="evidence" value="ECO:0007669"/>
    <property type="project" value="TreeGrafter"/>
</dbReference>